<comment type="caution">
    <text evidence="2">The sequence shown here is derived from an EMBL/GenBank/DDBJ whole genome shotgun (WGS) entry which is preliminary data.</text>
</comment>
<dbReference type="RefSeq" id="WP_284296147.1">
    <property type="nucleotide sequence ID" value="NZ_BSSV01000001.1"/>
</dbReference>
<evidence type="ECO:0000313" key="2">
    <source>
        <dbReference type="EMBL" id="GLX84557.1"/>
    </source>
</evidence>
<sequence>MHADLDALMSEEFLDSLDAEAKDELLQDVEKPIWVQEERHTTHRAWQAILALKAEKETSIFTFGKVATSKTPKSLYQIKKSEVSKMLGISAQSMFAASSFSAELFKFLYKVNASLLKLHIQEQKKQKKRYTTGVRSKRKEEVVNEYQQLRDRVRELECRNVKETLDLLISQLPFDLAQQLKR</sequence>
<proteinExistence type="predicted"/>
<feature type="coiled-coil region" evidence="1">
    <location>
        <begin position="139"/>
        <end position="166"/>
    </location>
</feature>
<evidence type="ECO:0000256" key="1">
    <source>
        <dbReference type="SAM" id="Coils"/>
    </source>
</evidence>
<accession>A0ABQ6HCT7</accession>
<dbReference type="EMBL" id="BSSV01000001">
    <property type="protein sequence ID" value="GLX84557.1"/>
    <property type="molecule type" value="Genomic_DNA"/>
</dbReference>
<gene>
    <name evidence="2" type="ORF">tloyanaT_08090</name>
</gene>
<protein>
    <submittedName>
        <fullName evidence="2">Uncharacterized protein</fullName>
    </submittedName>
</protein>
<keyword evidence="3" id="KW-1185">Reference proteome</keyword>
<reference evidence="2 3" key="1">
    <citation type="submission" date="2023-03" db="EMBL/GenBank/DDBJ databases">
        <title>Thalassotalea loyana LMG 22536T draft genome sequence.</title>
        <authorList>
            <person name="Sawabe T."/>
        </authorList>
    </citation>
    <scope>NUCLEOTIDE SEQUENCE [LARGE SCALE GENOMIC DNA]</scope>
    <source>
        <strain evidence="2 3">LMG 22536</strain>
    </source>
</reference>
<evidence type="ECO:0000313" key="3">
    <source>
        <dbReference type="Proteomes" id="UP001157134"/>
    </source>
</evidence>
<name>A0ABQ6HCT7_9GAMM</name>
<dbReference type="Proteomes" id="UP001157134">
    <property type="component" value="Unassembled WGS sequence"/>
</dbReference>
<organism evidence="2 3">
    <name type="scientific">Thalassotalea loyana</name>
    <dbReference type="NCBI Taxonomy" id="280483"/>
    <lineage>
        <taxon>Bacteria</taxon>
        <taxon>Pseudomonadati</taxon>
        <taxon>Pseudomonadota</taxon>
        <taxon>Gammaproteobacteria</taxon>
        <taxon>Alteromonadales</taxon>
        <taxon>Colwelliaceae</taxon>
        <taxon>Thalassotalea</taxon>
    </lineage>
</organism>
<keyword evidence="1" id="KW-0175">Coiled coil</keyword>